<reference evidence="3" key="1">
    <citation type="submission" date="2021-03" db="EMBL/GenBank/DDBJ databases">
        <authorList>
            <person name="Jaffe A."/>
        </authorList>
    </citation>
    <scope>NUCLEOTIDE SEQUENCE</scope>
    <source>
        <strain evidence="3">RIFCSPLOWO2_01_FULL_AR10_48_17</strain>
    </source>
</reference>
<dbReference type="SUPFAM" id="SSF53756">
    <property type="entry name" value="UDP-Glycosyltransferase/glycogen phosphorylase"/>
    <property type="match status" value="1"/>
</dbReference>
<evidence type="ECO:0000259" key="1">
    <source>
        <dbReference type="Pfam" id="PF00534"/>
    </source>
</evidence>
<dbReference type="Pfam" id="PF00534">
    <property type="entry name" value="Glycos_transf_1"/>
    <property type="match status" value="1"/>
</dbReference>
<comment type="caution">
    <text evidence="3">The sequence shown here is derived from an EMBL/GenBank/DDBJ whole genome shotgun (WGS) entry which is preliminary data.</text>
</comment>
<name>A0A8T4L5Y0_9ARCH</name>
<dbReference type="Pfam" id="PF13439">
    <property type="entry name" value="Glyco_transf_4"/>
    <property type="match status" value="1"/>
</dbReference>
<dbReference type="InterPro" id="IPR001296">
    <property type="entry name" value="Glyco_trans_1"/>
</dbReference>
<dbReference type="Gene3D" id="3.40.50.2000">
    <property type="entry name" value="Glycogen Phosphorylase B"/>
    <property type="match status" value="2"/>
</dbReference>
<dbReference type="GO" id="GO:0016757">
    <property type="term" value="F:glycosyltransferase activity"/>
    <property type="evidence" value="ECO:0007669"/>
    <property type="project" value="InterPro"/>
</dbReference>
<dbReference type="AlphaFoldDB" id="A0A8T4L5Y0"/>
<dbReference type="PANTHER" id="PTHR12526:SF631">
    <property type="entry name" value="BLL6306 PROTEIN"/>
    <property type="match status" value="1"/>
</dbReference>
<dbReference type="CDD" id="cd03801">
    <property type="entry name" value="GT4_PimA-like"/>
    <property type="match status" value="1"/>
</dbReference>
<dbReference type="InterPro" id="IPR028098">
    <property type="entry name" value="Glyco_trans_4-like_N"/>
</dbReference>
<organism evidence="3 4">
    <name type="scientific">Candidatus Iainarchaeum sp</name>
    <dbReference type="NCBI Taxonomy" id="3101447"/>
    <lineage>
        <taxon>Archaea</taxon>
        <taxon>Candidatus Iainarchaeota</taxon>
        <taxon>Candidatus Iainarchaeia</taxon>
        <taxon>Candidatus Iainarchaeales</taxon>
        <taxon>Candidatus Iainarchaeaceae</taxon>
        <taxon>Candidatus Iainarchaeum</taxon>
    </lineage>
</organism>
<evidence type="ECO:0000313" key="3">
    <source>
        <dbReference type="EMBL" id="MBS3061944.1"/>
    </source>
</evidence>
<dbReference type="Proteomes" id="UP000675968">
    <property type="component" value="Unassembled WGS sequence"/>
</dbReference>
<evidence type="ECO:0000259" key="2">
    <source>
        <dbReference type="Pfam" id="PF13439"/>
    </source>
</evidence>
<protein>
    <submittedName>
        <fullName evidence="3">Glycosyltransferase family 4 protein</fullName>
    </submittedName>
</protein>
<dbReference type="EMBL" id="JAGVWC010000011">
    <property type="protein sequence ID" value="MBS3061944.1"/>
    <property type="molecule type" value="Genomic_DNA"/>
</dbReference>
<gene>
    <name evidence="3" type="ORF">J4215_05165</name>
</gene>
<accession>A0A8T4L5Y0</accession>
<sequence>MVGMENKKLRIAVVVHHFDPDSDGVSISAHRLISHLSDRFEVHLIAGAFASDQLDLIKSDFRTEKKGNFFLHSVFVAPDDGSSQYEWGLDNLFFAISSLHRKYSFDLIHAYFLVPTGYVSVLAGKILKIPVLVSVRGSDVARNVFVATRFPWVLWTLQNADFLTFVNPELREIGNVIAPVLDKSAVIPNSGFMEHLPVKPRQRGKKISIGYVGDVHRKKGFVYLIEALSELKRFPFELQVTGRINAEEKKSYEKLLAKTGLSKRIRFFDPVPRKKIHEKYNDCDVLVVPSTREGCPNVVLDGMLFGKLIVSTRIPGVMQVLEDQTEGLLANPRDSESLRMVFEKVFADPKLIDRLGSAAMKRVRSFHPKQETKQYEEIYLRLTKNK</sequence>
<proteinExistence type="predicted"/>
<dbReference type="PANTHER" id="PTHR12526">
    <property type="entry name" value="GLYCOSYLTRANSFERASE"/>
    <property type="match status" value="1"/>
</dbReference>
<reference evidence="3" key="2">
    <citation type="submission" date="2021-05" db="EMBL/GenBank/DDBJ databases">
        <title>Protein family content uncovers lineage relationships and bacterial pathway maintenance mechanisms in DPANN archaea.</title>
        <authorList>
            <person name="Castelle C.J."/>
            <person name="Meheust R."/>
            <person name="Jaffe A.L."/>
            <person name="Seitz K."/>
            <person name="Gong X."/>
            <person name="Baker B.J."/>
            <person name="Banfield J.F."/>
        </authorList>
    </citation>
    <scope>NUCLEOTIDE SEQUENCE</scope>
    <source>
        <strain evidence="3">RIFCSPLOWO2_01_FULL_AR10_48_17</strain>
    </source>
</reference>
<feature type="domain" description="Glycosyl transferase family 1" evidence="1">
    <location>
        <begin position="199"/>
        <end position="361"/>
    </location>
</feature>
<evidence type="ECO:0000313" key="4">
    <source>
        <dbReference type="Proteomes" id="UP000675968"/>
    </source>
</evidence>
<feature type="domain" description="Glycosyltransferase subfamily 4-like N-terminal" evidence="2">
    <location>
        <begin position="23"/>
        <end position="189"/>
    </location>
</feature>